<dbReference type="PANTHER" id="PTHR10730">
    <property type="entry name" value="PROCOLLAGEN-LYSINE,2-OXOGLUTARATE 5-DIOXYGENASE/GLYCOSYLTRANSFERASE 25 FAMILY MEMBER"/>
    <property type="match status" value="1"/>
</dbReference>
<dbReference type="PANTHER" id="PTHR10730:SF53">
    <property type="entry name" value="GLYCOSYLTRANSFERASE 25 FAMILY MEMBER"/>
    <property type="match status" value="1"/>
</dbReference>
<dbReference type="InterPro" id="IPR002654">
    <property type="entry name" value="Glyco_trans_25"/>
</dbReference>
<name>A0A9N9LUK4_9HELO</name>
<dbReference type="Pfam" id="PF01755">
    <property type="entry name" value="Glyco_transf_25"/>
    <property type="match status" value="1"/>
</dbReference>
<evidence type="ECO:0000256" key="3">
    <source>
        <dbReference type="ARBA" id="ARBA00022679"/>
    </source>
</evidence>
<proteinExistence type="inferred from homology"/>
<keyword evidence="3" id="KW-0808">Transferase</keyword>
<dbReference type="Proteomes" id="UP000701801">
    <property type="component" value="Unassembled WGS sequence"/>
</dbReference>
<evidence type="ECO:0000313" key="7">
    <source>
        <dbReference type="Proteomes" id="UP000701801"/>
    </source>
</evidence>
<gene>
    <name evidence="6" type="ORF">HYALB_00003103</name>
</gene>
<evidence type="ECO:0000256" key="1">
    <source>
        <dbReference type="ARBA" id="ARBA00006721"/>
    </source>
</evidence>
<keyword evidence="7" id="KW-1185">Reference proteome</keyword>
<dbReference type="InterPro" id="IPR050757">
    <property type="entry name" value="Collagen_mod_GT25"/>
</dbReference>
<organism evidence="6 7">
    <name type="scientific">Hymenoscyphus albidus</name>
    <dbReference type="NCBI Taxonomy" id="595503"/>
    <lineage>
        <taxon>Eukaryota</taxon>
        <taxon>Fungi</taxon>
        <taxon>Dikarya</taxon>
        <taxon>Ascomycota</taxon>
        <taxon>Pezizomycotina</taxon>
        <taxon>Leotiomycetes</taxon>
        <taxon>Helotiales</taxon>
        <taxon>Helotiaceae</taxon>
        <taxon>Hymenoscyphus</taxon>
    </lineage>
</organism>
<evidence type="ECO:0000313" key="6">
    <source>
        <dbReference type="EMBL" id="CAG8981530.1"/>
    </source>
</evidence>
<keyword evidence="4" id="KW-1133">Transmembrane helix</keyword>
<accession>A0A9N9LUK4</accession>
<evidence type="ECO:0000259" key="5">
    <source>
        <dbReference type="Pfam" id="PF01755"/>
    </source>
</evidence>
<comment type="caution">
    <text evidence="6">The sequence shown here is derived from an EMBL/GenBank/DDBJ whole genome shotgun (WGS) entry which is preliminary data.</text>
</comment>
<keyword evidence="4" id="KW-0472">Membrane</keyword>
<feature type="domain" description="Glycosyl transferase family 25" evidence="5">
    <location>
        <begin position="68"/>
        <end position="296"/>
    </location>
</feature>
<dbReference type="CDD" id="cd06532">
    <property type="entry name" value="Glyco_transf_25"/>
    <property type="match status" value="1"/>
</dbReference>
<dbReference type="OrthoDB" id="47375at2759"/>
<evidence type="ECO:0000256" key="4">
    <source>
        <dbReference type="SAM" id="Phobius"/>
    </source>
</evidence>
<keyword evidence="4" id="KW-0812">Transmembrane</keyword>
<sequence>MSHHGWSFPARVFFMGAPLLIIVLLYVILRFGLSWKEVDVSSLVGKEPKVHQNRTSISDILNSTLGFQKLFVINLPSRTDRRDAVSLAAAVRNFHIDFIEGVGGDSVPDNVLPPEGSEENVKLSKGVRGSWRSHINDLQEIVHKNISTAMIFEDDVDWDIRVRSQLQSFAFASQVLTSKKLDLQYTTWTRRRIQRPRRIPLRRAKLLGCSLARTLRSRIPAYKNNLYVDENNLLLTNPNDETVPLPKYLKAHPFGPLDALASSFPPHTRVYHRASGGAICTAAYAVSQRGARRLLQ</sequence>
<dbReference type="EMBL" id="CAJVRM010000485">
    <property type="protein sequence ID" value="CAG8981530.1"/>
    <property type="molecule type" value="Genomic_DNA"/>
</dbReference>
<reference evidence="6" key="1">
    <citation type="submission" date="2021-07" db="EMBL/GenBank/DDBJ databases">
        <authorList>
            <person name="Durling M."/>
        </authorList>
    </citation>
    <scope>NUCLEOTIDE SEQUENCE</scope>
</reference>
<evidence type="ECO:0000256" key="2">
    <source>
        <dbReference type="ARBA" id="ARBA00022676"/>
    </source>
</evidence>
<protein>
    <recommendedName>
        <fullName evidence="5">Glycosyl transferase family 25 domain-containing protein</fullName>
    </recommendedName>
</protein>
<keyword evidence="2" id="KW-0328">Glycosyltransferase</keyword>
<feature type="transmembrane region" description="Helical" evidence="4">
    <location>
        <begin position="12"/>
        <end position="33"/>
    </location>
</feature>
<comment type="similarity">
    <text evidence="1">Belongs to the glycosyltransferase 25 family.</text>
</comment>
<dbReference type="AlphaFoldDB" id="A0A9N9LUK4"/>
<dbReference type="GO" id="GO:0016740">
    <property type="term" value="F:transferase activity"/>
    <property type="evidence" value="ECO:0007669"/>
    <property type="project" value="UniProtKB-KW"/>
</dbReference>